<protein>
    <recommendedName>
        <fullName evidence="6">tRNA(Ile)-lysidine synthase</fullName>
        <ecNumber evidence="6">6.3.4.19</ecNumber>
    </recommendedName>
    <alternativeName>
        <fullName evidence="6">tRNA(Ile)-2-lysyl-cytidine synthase</fullName>
    </alternativeName>
    <alternativeName>
        <fullName evidence="6">tRNA(Ile)-lysidine synthetase</fullName>
    </alternativeName>
</protein>
<evidence type="ECO:0000256" key="5">
    <source>
        <dbReference type="ARBA" id="ARBA00048539"/>
    </source>
</evidence>
<reference evidence="8 9" key="1">
    <citation type="submission" date="2019-06" db="EMBL/GenBank/DDBJ databases">
        <title>Whole genome shotgun sequence of Glutamicibacter nicotianae NBRC 14234.</title>
        <authorList>
            <person name="Hosoyama A."/>
            <person name="Uohara A."/>
            <person name="Ohji S."/>
            <person name="Ichikawa N."/>
        </authorList>
    </citation>
    <scope>NUCLEOTIDE SEQUENCE [LARGE SCALE GENOMIC DNA]</scope>
    <source>
        <strain evidence="8 9">NBRC 14234</strain>
    </source>
</reference>
<dbReference type="EMBL" id="BJNE01000008">
    <property type="protein sequence ID" value="GEC12985.1"/>
    <property type="molecule type" value="Genomic_DNA"/>
</dbReference>
<feature type="domain" description="tRNA(Ile)-lysidine/2-thiocytidine synthase N-terminal" evidence="7">
    <location>
        <begin position="22"/>
        <end position="189"/>
    </location>
</feature>
<sequence>MSRALHLARGAIQASCAPGLNLIGVSGGVDSLALAIAAATLPGSFGAVVIDHGLQAGSAEVAEHAAAQCRELGLDPVQVIRVETSKDEDSARKARYQAFEEALVQHNAQTLMLAHTRDDQAEQVLLGLLRGSGTRSLAGIPARRGPYRRPLLDLSREQTEQICREAGLDFWEDPSNTDTGYRRNLIRHRILPLLRAELGEHLPVALARTASLAAADAQALDSWAQAAKAEHGLRIAELAKLPVAVSSRVLRLAAMEAGARNVGHERTAALCALAGFGVPKSKSAGPVQLDGAISAFRRQSVIVFTTTG</sequence>
<gene>
    <name evidence="6" type="primary">tilS</name>
    <name evidence="8" type="ORF">ANI01nite_21880</name>
</gene>
<keyword evidence="6" id="KW-0963">Cytoplasm</keyword>
<dbReference type="RefSeq" id="WP_255314505.1">
    <property type="nucleotide sequence ID" value="NZ_BAAAWM010000001.1"/>
</dbReference>
<evidence type="ECO:0000256" key="2">
    <source>
        <dbReference type="ARBA" id="ARBA00022694"/>
    </source>
</evidence>
<keyword evidence="1 6" id="KW-0436">Ligase</keyword>
<feature type="binding site" evidence="6">
    <location>
        <begin position="26"/>
        <end position="31"/>
    </location>
    <ligand>
        <name>ATP</name>
        <dbReference type="ChEBI" id="CHEBI:30616"/>
    </ligand>
</feature>
<dbReference type="CDD" id="cd01992">
    <property type="entry name" value="TilS_N"/>
    <property type="match status" value="1"/>
</dbReference>
<evidence type="ECO:0000256" key="3">
    <source>
        <dbReference type="ARBA" id="ARBA00022741"/>
    </source>
</evidence>
<comment type="catalytic activity">
    <reaction evidence="5 6">
        <text>cytidine(34) in tRNA(Ile2) + L-lysine + ATP = lysidine(34) in tRNA(Ile2) + AMP + diphosphate + H(+)</text>
        <dbReference type="Rhea" id="RHEA:43744"/>
        <dbReference type="Rhea" id="RHEA-COMP:10625"/>
        <dbReference type="Rhea" id="RHEA-COMP:10670"/>
        <dbReference type="ChEBI" id="CHEBI:15378"/>
        <dbReference type="ChEBI" id="CHEBI:30616"/>
        <dbReference type="ChEBI" id="CHEBI:32551"/>
        <dbReference type="ChEBI" id="CHEBI:33019"/>
        <dbReference type="ChEBI" id="CHEBI:82748"/>
        <dbReference type="ChEBI" id="CHEBI:83665"/>
        <dbReference type="ChEBI" id="CHEBI:456215"/>
        <dbReference type="EC" id="6.3.4.19"/>
    </reaction>
</comment>
<dbReference type="SUPFAM" id="SSF52402">
    <property type="entry name" value="Adenine nucleotide alpha hydrolases-like"/>
    <property type="match status" value="1"/>
</dbReference>
<dbReference type="Gene3D" id="1.20.59.20">
    <property type="match status" value="1"/>
</dbReference>
<evidence type="ECO:0000256" key="4">
    <source>
        <dbReference type="ARBA" id="ARBA00022840"/>
    </source>
</evidence>
<keyword evidence="2 6" id="KW-0819">tRNA processing</keyword>
<dbReference type="Pfam" id="PF01171">
    <property type="entry name" value="ATP_bind_3"/>
    <property type="match status" value="1"/>
</dbReference>
<keyword evidence="3 6" id="KW-0547">Nucleotide-binding</keyword>
<evidence type="ECO:0000313" key="8">
    <source>
        <dbReference type="EMBL" id="GEC12985.1"/>
    </source>
</evidence>
<comment type="similarity">
    <text evidence="6">Belongs to the tRNA(Ile)-lysidine synthase family.</text>
</comment>
<dbReference type="HAMAP" id="MF_01161">
    <property type="entry name" value="tRNA_Ile_lys_synt"/>
    <property type="match status" value="1"/>
</dbReference>
<dbReference type="InterPro" id="IPR012795">
    <property type="entry name" value="tRNA_Ile_lys_synt_N"/>
</dbReference>
<evidence type="ECO:0000256" key="1">
    <source>
        <dbReference type="ARBA" id="ARBA00022598"/>
    </source>
</evidence>
<evidence type="ECO:0000313" key="9">
    <source>
        <dbReference type="Proteomes" id="UP000316242"/>
    </source>
</evidence>
<dbReference type="InterPro" id="IPR012094">
    <property type="entry name" value="tRNA_Ile_lys_synt"/>
</dbReference>
<evidence type="ECO:0000259" key="7">
    <source>
        <dbReference type="Pfam" id="PF01171"/>
    </source>
</evidence>
<dbReference type="InterPro" id="IPR014729">
    <property type="entry name" value="Rossmann-like_a/b/a_fold"/>
</dbReference>
<proteinExistence type="inferred from homology"/>
<dbReference type="EC" id="6.3.4.19" evidence="6"/>
<dbReference type="PANTHER" id="PTHR43033:SF1">
    <property type="entry name" value="TRNA(ILE)-LYSIDINE SYNTHASE-RELATED"/>
    <property type="match status" value="1"/>
</dbReference>
<keyword evidence="4 6" id="KW-0067">ATP-binding</keyword>
<comment type="function">
    <text evidence="6">Ligates lysine onto the cytidine present at position 34 of the AUA codon-specific tRNA(Ile) that contains the anticodon CAU, in an ATP-dependent manner. Cytidine is converted to lysidine, thus changing the amino acid specificity of the tRNA from methionine to isoleucine.</text>
</comment>
<dbReference type="Proteomes" id="UP000316242">
    <property type="component" value="Unassembled WGS sequence"/>
</dbReference>
<evidence type="ECO:0000256" key="6">
    <source>
        <dbReference type="HAMAP-Rule" id="MF_01161"/>
    </source>
</evidence>
<dbReference type="SUPFAM" id="SSF82829">
    <property type="entry name" value="MesJ substrate recognition domain-like"/>
    <property type="match status" value="1"/>
</dbReference>
<comment type="caution">
    <text evidence="8">The sequence shown here is derived from an EMBL/GenBank/DDBJ whole genome shotgun (WGS) entry which is preliminary data.</text>
</comment>
<organism evidence="8 9">
    <name type="scientific">Glutamicibacter nicotianae</name>
    <name type="common">Arthrobacter nicotianae</name>
    <dbReference type="NCBI Taxonomy" id="37929"/>
    <lineage>
        <taxon>Bacteria</taxon>
        <taxon>Bacillati</taxon>
        <taxon>Actinomycetota</taxon>
        <taxon>Actinomycetes</taxon>
        <taxon>Micrococcales</taxon>
        <taxon>Micrococcaceae</taxon>
        <taxon>Glutamicibacter</taxon>
    </lineage>
</organism>
<accession>A0ABQ0RMH9</accession>
<dbReference type="PANTHER" id="PTHR43033">
    <property type="entry name" value="TRNA(ILE)-LYSIDINE SYNTHASE-RELATED"/>
    <property type="match status" value="1"/>
</dbReference>
<dbReference type="NCBIfam" id="TIGR02432">
    <property type="entry name" value="lysidine_TilS_N"/>
    <property type="match status" value="1"/>
</dbReference>
<name>A0ABQ0RMH9_GLUNI</name>
<comment type="domain">
    <text evidence="6">The N-terminal region contains the highly conserved SGGXDS motif, predicted to be a P-loop motif involved in ATP binding.</text>
</comment>
<dbReference type="InterPro" id="IPR011063">
    <property type="entry name" value="TilS/TtcA_N"/>
</dbReference>
<dbReference type="Gene3D" id="3.40.50.620">
    <property type="entry name" value="HUPs"/>
    <property type="match status" value="1"/>
</dbReference>
<keyword evidence="9" id="KW-1185">Reference proteome</keyword>
<comment type="subcellular location">
    <subcellularLocation>
        <location evidence="6">Cytoplasm</location>
    </subcellularLocation>
</comment>